<dbReference type="AlphaFoldDB" id="A0A380CX21"/>
<accession>A0A380CX21</accession>
<dbReference type="InterPro" id="IPR037171">
    <property type="entry name" value="NagB/RpiA_transferase-like"/>
</dbReference>
<dbReference type="Pfam" id="PF01182">
    <property type="entry name" value="Glucosamine_iso"/>
    <property type="match status" value="1"/>
</dbReference>
<dbReference type="GO" id="GO:0005975">
    <property type="term" value="P:carbohydrate metabolic process"/>
    <property type="evidence" value="ECO:0007669"/>
    <property type="project" value="InterPro"/>
</dbReference>
<dbReference type="Gene3D" id="3.40.50.1360">
    <property type="match status" value="1"/>
</dbReference>
<keyword evidence="2" id="KW-0378">Hydrolase</keyword>
<protein>
    <submittedName>
        <fullName evidence="2">Glucosamine-6-phosphate deaminase 1</fullName>
        <ecNumber evidence="2">3.5.99.6</ecNumber>
    </submittedName>
</protein>
<dbReference type="EC" id="3.5.99.6" evidence="2"/>
<dbReference type="InterPro" id="IPR004547">
    <property type="entry name" value="Glucosamine6P_isomerase"/>
</dbReference>
<dbReference type="CDD" id="cd01399">
    <property type="entry name" value="GlcN6P_deaminase"/>
    <property type="match status" value="1"/>
</dbReference>
<dbReference type="PANTHER" id="PTHR11280:SF6">
    <property type="entry name" value="GLUCOSAMINE-6-PHOSPHATE ISOMERASE NAGB"/>
    <property type="match status" value="1"/>
</dbReference>
<dbReference type="EMBL" id="UGYW01000002">
    <property type="protein sequence ID" value="SUJ30569.1"/>
    <property type="molecule type" value="Genomic_DNA"/>
</dbReference>
<dbReference type="GO" id="GO:0005737">
    <property type="term" value="C:cytoplasm"/>
    <property type="evidence" value="ECO:0007669"/>
    <property type="project" value="TreeGrafter"/>
</dbReference>
<gene>
    <name evidence="2" type="primary">nagB_3</name>
    <name evidence="2" type="ORF">NCTC11388_04816</name>
</gene>
<sequence>MLLEKLNIDVADTAQEIGERAGKAIEAALVELQTKKDEIRVIFAAAPSQDFMLDYLAKSTKIEWSKIVAFNMDEYLELETGAPQLFSNYLENRLFRHIHPKRKYFINPDQPAAEEIARISTLISQAPIDVVCLGIGQNGHIAFNDPPVADFEDSNIIKQVELDEVCRMQQVIDECFATIEDVPKYALTLTIPTIMDADQLFCVVVGEHKREAVKHTLNSPINTEWPSTILRKHKDCHFFFDRKAYPAT</sequence>
<dbReference type="GO" id="GO:0042802">
    <property type="term" value="F:identical protein binding"/>
    <property type="evidence" value="ECO:0007669"/>
    <property type="project" value="TreeGrafter"/>
</dbReference>
<dbReference type="SUPFAM" id="SSF100950">
    <property type="entry name" value="NagB/RpiA/CoA transferase-like"/>
    <property type="match status" value="1"/>
</dbReference>
<dbReference type="GO" id="GO:0004342">
    <property type="term" value="F:glucosamine-6-phosphate deaminase activity"/>
    <property type="evidence" value="ECO:0007669"/>
    <property type="project" value="UniProtKB-EC"/>
</dbReference>
<feature type="domain" description="Glucosamine/galactosamine-6-phosphate isomerase" evidence="1">
    <location>
        <begin position="13"/>
        <end position="234"/>
    </location>
</feature>
<reference evidence="2 3" key="1">
    <citation type="submission" date="2018-06" db="EMBL/GenBank/DDBJ databases">
        <authorList>
            <consortium name="Pathogen Informatics"/>
            <person name="Doyle S."/>
        </authorList>
    </citation>
    <scope>NUCLEOTIDE SEQUENCE [LARGE SCALE GENOMIC DNA]</scope>
    <source>
        <strain evidence="2 3">NCTC11388</strain>
    </source>
</reference>
<dbReference type="InterPro" id="IPR006148">
    <property type="entry name" value="Glc/Gal-6P_isomerase"/>
</dbReference>
<dbReference type="RefSeq" id="WP_115171912.1">
    <property type="nucleotide sequence ID" value="NZ_UGYW01000002.1"/>
</dbReference>
<dbReference type="GO" id="GO:0019262">
    <property type="term" value="P:N-acetylneuraminate catabolic process"/>
    <property type="evidence" value="ECO:0007669"/>
    <property type="project" value="TreeGrafter"/>
</dbReference>
<dbReference type="PANTHER" id="PTHR11280">
    <property type="entry name" value="GLUCOSAMINE-6-PHOSPHATE ISOMERASE"/>
    <property type="match status" value="1"/>
</dbReference>
<dbReference type="Proteomes" id="UP000254893">
    <property type="component" value="Unassembled WGS sequence"/>
</dbReference>
<evidence type="ECO:0000259" key="1">
    <source>
        <dbReference type="Pfam" id="PF01182"/>
    </source>
</evidence>
<name>A0A380CX21_SPHSI</name>
<evidence type="ECO:0000313" key="3">
    <source>
        <dbReference type="Proteomes" id="UP000254893"/>
    </source>
</evidence>
<evidence type="ECO:0000313" key="2">
    <source>
        <dbReference type="EMBL" id="SUJ30569.1"/>
    </source>
</evidence>
<dbReference type="GO" id="GO:0006043">
    <property type="term" value="P:glucosamine catabolic process"/>
    <property type="evidence" value="ECO:0007669"/>
    <property type="project" value="TreeGrafter"/>
</dbReference>
<organism evidence="2 3">
    <name type="scientific">Sphingobacterium spiritivorum</name>
    <name type="common">Flavobacterium spiritivorum</name>
    <dbReference type="NCBI Taxonomy" id="258"/>
    <lineage>
        <taxon>Bacteria</taxon>
        <taxon>Pseudomonadati</taxon>
        <taxon>Bacteroidota</taxon>
        <taxon>Sphingobacteriia</taxon>
        <taxon>Sphingobacteriales</taxon>
        <taxon>Sphingobacteriaceae</taxon>
        <taxon>Sphingobacterium</taxon>
    </lineage>
</organism>
<proteinExistence type="predicted"/>
<dbReference type="GO" id="GO:0006046">
    <property type="term" value="P:N-acetylglucosamine catabolic process"/>
    <property type="evidence" value="ECO:0007669"/>
    <property type="project" value="TreeGrafter"/>
</dbReference>